<dbReference type="EMBL" id="MTYJ01000370">
    <property type="protein sequence ID" value="OWA54090.1"/>
    <property type="molecule type" value="Genomic_DNA"/>
</dbReference>
<organism evidence="2 3">
    <name type="scientific">Hypsibius exemplaris</name>
    <name type="common">Freshwater tardigrade</name>
    <dbReference type="NCBI Taxonomy" id="2072580"/>
    <lineage>
        <taxon>Eukaryota</taxon>
        <taxon>Metazoa</taxon>
        <taxon>Ecdysozoa</taxon>
        <taxon>Tardigrada</taxon>
        <taxon>Eutardigrada</taxon>
        <taxon>Parachela</taxon>
        <taxon>Hypsibioidea</taxon>
        <taxon>Hypsibiidae</taxon>
        <taxon>Hypsibius</taxon>
    </lineage>
</organism>
<proteinExistence type="predicted"/>
<reference evidence="3" key="1">
    <citation type="submission" date="2017-01" db="EMBL/GenBank/DDBJ databases">
        <title>Comparative genomics of anhydrobiosis in the tardigrade Hypsibius dujardini.</title>
        <authorList>
            <person name="Yoshida Y."/>
            <person name="Koutsovoulos G."/>
            <person name="Laetsch D."/>
            <person name="Stevens L."/>
            <person name="Kumar S."/>
            <person name="Horikawa D."/>
            <person name="Ishino K."/>
            <person name="Komine S."/>
            <person name="Tomita M."/>
            <person name="Blaxter M."/>
            <person name="Arakawa K."/>
        </authorList>
    </citation>
    <scope>NUCLEOTIDE SEQUENCE [LARGE SCALE GENOMIC DNA]</scope>
    <source>
        <strain evidence="3">Z151</strain>
    </source>
</reference>
<name>A0A9X6NH17_HYPEX</name>
<dbReference type="OrthoDB" id="2016582at2759"/>
<evidence type="ECO:0000313" key="2">
    <source>
        <dbReference type="EMBL" id="OWA54090.1"/>
    </source>
</evidence>
<sequence>MHRLVRKIVNCRVMSAIGKLFRPQQLDYGALGGEEAVVHFTRAFLSEKKKTQLFGTMRSRLSACYVDEETIGNSVDMVMSDLRLVIDMGKQIGWSLTLPSVRPRFCREELSLLGALLLPKSITTAMDTKTATLCVLTSRLNILQAHQGFFHPQELPKRAKGDKDVTVRTGVKPARKIGGIRRSSANERGSYKQHRNDAAGVETSQLAGQQRWIWDPGNE</sequence>
<evidence type="ECO:0000313" key="3">
    <source>
        <dbReference type="Proteomes" id="UP000192578"/>
    </source>
</evidence>
<accession>A0A9X6NH17</accession>
<feature type="region of interest" description="Disordered" evidence="1">
    <location>
        <begin position="181"/>
        <end position="202"/>
    </location>
</feature>
<evidence type="ECO:0000256" key="1">
    <source>
        <dbReference type="SAM" id="MobiDB-lite"/>
    </source>
</evidence>
<comment type="caution">
    <text evidence="2">The sequence shown here is derived from an EMBL/GenBank/DDBJ whole genome shotgun (WGS) entry which is preliminary data.</text>
</comment>
<dbReference type="Proteomes" id="UP000192578">
    <property type="component" value="Unassembled WGS sequence"/>
</dbReference>
<dbReference type="AlphaFoldDB" id="A0A9X6NH17"/>
<protein>
    <submittedName>
        <fullName evidence="2">Uncharacterized protein</fullName>
    </submittedName>
</protein>
<gene>
    <name evidence="2" type="ORF">BV898_18509</name>
</gene>
<keyword evidence="3" id="KW-1185">Reference proteome</keyword>